<keyword evidence="5" id="KW-1185">Reference proteome</keyword>
<evidence type="ECO:0000313" key="4">
    <source>
        <dbReference type="EMBL" id="MDF2094441.1"/>
    </source>
</evidence>
<accession>A0ABT5YHM7</accession>
<keyword evidence="1 2" id="KW-0597">Phosphoprotein</keyword>
<dbReference type="PANTHER" id="PTHR44591:SF3">
    <property type="entry name" value="RESPONSE REGULATORY DOMAIN-CONTAINING PROTEIN"/>
    <property type="match status" value="1"/>
</dbReference>
<dbReference type="Pfam" id="PF00072">
    <property type="entry name" value="Response_reg"/>
    <property type="match status" value="1"/>
</dbReference>
<protein>
    <submittedName>
        <fullName evidence="4">Response regulator</fullName>
    </submittedName>
</protein>
<dbReference type="SUPFAM" id="SSF52172">
    <property type="entry name" value="CheY-like"/>
    <property type="match status" value="1"/>
</dbReference>
<dbReference type="PANTHER" id="PTHR44591">
    <property type="entry name" value="STRESS RESPONSE REGULATOR PROTEIN 1"/>
    <property type="match status" value="1"/>
</dbReference>
<dbReference type="Proteomes" id="UP001215503">
    <property type="component" value="Unassembled WGS sequence"/>
</dbReference>
<organism evidence="4 5">
    <name type="scientific">Aquibaculum arenosum</name>
    <dbReference type="NCBI Taxonomy" id="3032591"/>
    <lineage>
        <taxon>Bacteria</taxon>
        <taxon>Pseudomonadati</taxon>
        <taxon>Pseudomonadota</taxon>
        <taxon>Alphaproteobacteria</taxon>
        <taxon>Rhodospirillales</taxon>
        <taxon>Rhodovibrionaceae</taxon>
        <taxon>Aquibaculum</taxon>
    </lineage>
</organism>
<reference evidence="4 5" key="1">
    <citation type="submission" date="2023-03" db="EMBL/GenBank/DDBJ databases">
        <title>Fodinicurvata sp. CAU 1616 isolated from sea sendiment.</title>
        <authorList>
            <person name="Kim W."/>
        </authorList>
    </citation>
    <scope>NUCLEOTIDE SEQUENCE [LARGE SCALE GENOMIC DNA]</scope>
    <source>
        <strain evidence="4 5">CAU 1616</strain>
    </source>
</reference>
<dbReference type="InterPro" id="IPR001789">
    <property type="entry name" value="Sig_transdc_resp-reg_receiver"/>
</dbReference>
<gene>
    <name evidence="4" type="ORF">P2G67_00460</name>
</gene>
<dbReference type="InterPro" id="IPR011006">
    <property type="entry name" value="CheY-like_superfamily"/>
</dbReference>
<sequence>MSDRRLLVVEDESNIAEALSYVLRRAGFVVETVSDGDLALQRLQREHFAAVVLDIMIPGTNGFEILRAVRADPALADLPVLVLTARGQAKDRQLAEELGASAFVTKPFSNAEVVERLCAFTGCSQQES</sequence>
<dbReference type="SMART" id="SM00448">
    <property type="entry name" value="REC"/>
    <property type="match status" value="1"/>
</dbReference>
<evidence type="ECO:0000259" key="3">
    <source>
        <dbReference type="PROSITE" id="PS50110"/>
    </source>
</evidence>
<dbReference type="CDD" id="cd17574">
    <property type="entry name" value="REC_OmpR"/>
    <property type="match status" value="1"/>
</dbReference>
<comment type="caution">
    <text evidence="4">The sequence shown here is derived from an EMBL/GenBank/DDBJ whole genome shotgun (WGS) entry which is preliminary data.</text>
</comment>
<name>A0ABT5YHM7_9PROT</name>
<feature type="domain" description="Response regulatory" evidence="3">
    <location>
        <begin position="5"/>
        <end position="121"/>
    </location>
</feature>
<dbReference type="PROSITE" id="PS50110">
    <property type="entry name" value="RESPONSE_REGULATORY"/>
    <property type="match status" value="1"/>
</dbReference>
<dbReference type="RefSeq" id="WP_275818953.1">
    <property type="nucleotide sequence ID" value="NZ_JARHUD010000001.1"/>
</dbReference>
<proteinExistence type="predicted"/>
<dbReference type="InterPro" id="IPR050595">
    <property type="entry name" value="Bact_response_regulator"/>
</dbReference>
<dbReference type="Gene3D" id="3.40.50.2300">
    <property type="match status" value="1"/>
</dbReference>
<feature type="modified residue" description="4-aspartylphosphate" evidence="2">
    <location>
        <position position="54"/>
    </location>
</feature>
<evidence type="ECO:0000256" key="1">
    <source>
        <dbReference type="ARBA" id="ARBA00022553"/>
    </source>
</evidence>
<evidence type="ECO:0000256" key="2">
    <source>
        <dbReference type="PROSITE-ProRule" id="PRU00169"/>
    </source>
</evidence>
<evidence type="ECO:0000313" key="5">
    <source>
        <dbReference type="Proteomes" id="UP001215503"/>
    </source>
</evidence>
<dbReference type="EMBL" id="JARHUD010000001">
    <property type="protein sequence ID" value="MDF2094441.1"/>
    <property type="molecule type" value="Genomic_DNA"/>
</dbReference>